<evidence type="ECO:0000313" key="1">
    <source>
        <dbReference type="EMBL" id="GEP01499.1"/>
    </source>
</evidence>
<keyword evidence="2" id="KW-1185">Reference proteome</keyword>
<dbReference type="OrthoDB" id="9151441at2"/>
<dbReference type="EMBL" id="BJZT01000044">
    <property type="protein sequence ID" value="GEP01499.1"/>
    <property type="molecule type" value="Genomic_DNA"/>
</dbReference>
<evidence type="ECO:0000313" key="2">
    <source>
        <dbReference type="Proteomes" id="UP000321258"/>
    </source>
</evidence>
<organism evidence="1 2">
    <name type="scientific">Methylobacterium haplocladii</name>
    <dbReference type="NCBI Taxonomy" id="1176176"/>
    <lineage>
        <taxon>Bacteria</taxon>
        <taxon>Pseudomonadati</taxon>
        <taxon>Pseudomonadota</taxon>
        <taxon>Alphaproteobacteria</taxon>
        <taxon>Hyphomicrobiales</taxon>
        <taxon>Methylobacteriaceae</taxon>
        <taxon>Methylobacterium</taxon>
    </lineage>
</organism>
<sequence length="310" mass="33748">MANDDLILGKRTAREIAEYLTLIGDEESAERFRAAEAAVKGMGAGWDAFLGKDQWAYGSMVVGFVDADDEHRVGISNANAIEADQGLRGKRVKISLEGFYVQSYPGSGKHRILCEFSGRNQVAGESEELKFALTVEARDGEGAAIQGKPIFMGVTIGDDGLNFMGETVNVSSSEDDVILDALNSDAFKQGLALATMVQPALKPFTGLATGVVKAVLGRSKNKKVFKFDLGLDFNKSHLSVRLRRGSYVIVQKGAGDWKWENFEFERATRQIYRKADGEPLELNYLVVGVDDFLGEPAPPKAPPKARAPRP</sequence>
<gene>
    <name evidence="1" type="ORF">MHA02_38860</name>
</gene>
<dbReference type="RefSeq" id="WP_147081874.1">
    <property type="nucleotide sequence ID" value="NZ_BJZT01000044.1"/>
</dbReference>
<protein>
    <submittedName>
        <fullName evidence="1">Uncharacterized protein</fullName>
    </submittedName>
</protein>
<reference evidence="1 2" key="1">
    <citation type="submission" date="2019-07" db="EMBL/GenBank/DDBJ databases">
        <title>Whole genome shotgun sequence of Methylobacterium haplocladii NBRC 107714.</title>
        <authorList>
            <person name="Hosoyama A."/>
            <person name="Uohara A."/>
            <person name="Ohji S."/>
            <person name="Ichikawa N."/>
        </authorList>
    </citation>
    <scope>NUCLEOTIDE SEQUENCE [LARGE SCALE GENOMIC DNA]</scope>
    <source>
        <strain evidence="1 2">NBRC 107714</strain>
    </source>
</reference>
<dbReference type="Proteomes" id="UP000321258">
    <property type="component" value="Unassembled WGS sequence"/>
</dbReference>
<proteinExistence type="predicted"/>
<dbReference type="AlphaFoldDB" id="A0A512IV43"/>
<name>A0A512IV43_9HYPH</name>
<comment type="caution">
    <text evidence="1">The sequence shown here is derived from an EMBL/GenBank/DDBJ whole genome shotgun (WGS) entry which is preliminary data.</text>
</comment>
<accession>A0A512IV43</accession>